<dbReference type="Proteomes" id="UP000288347">
    <property type="component" value="Unassembled WGS sequence"/>
</dbReference>
<dbReference type="AlphaFoldDB" id="A0A430UGY9"/>
<evidence type="ECO:0000256" key="1">
    <source>
        <dbReference type="SAM" id="Phobius"/>
    </source>
</evidence>
<sequence length="131" mass="14365">MLLSSGETLKRLVWFGVFAVFTVLAYFLEQRGVWSALQLLLGLGAVLAFYLGWGKGVVFNLPKAVAFSLLAVILFYFLLDLAFPGTFAHRLGDLAGAPYTVGVVVALLLFRPARNWGQEGSRRDANLTSRP</sequence>
<proteinExistence type="predicted"/>
<evidence type="ECO:0000313" key="3">
    <source>
        <dbReference type="Proteomes" id="UP000288347"/>
    </source>
</evidence>
<evidence type="ECO:0000313" key="2">
    <source>
        <dbReference type="EMBL" id="RTI00068.1"/>
    </source>
</evidence>
<gene>
    <name evidence="2" type="ORF">CSW29_06515</name>
</gene>
<keyword evidence="1" id="KW-1133">Transmembrane helix</keyword>
<feature type="transmembrane region" description="Helical" evidence="1">
    <location>
        <begin position="34"/>
        <end position="53"/>
    </location>
</feature>
<feature type="transmembrane region" description="Helical" evidence="1">
    <location>
        <begin position="12"/>
        <end position="28"/>
    </location>
</feature>
<feature type="transmembrane region" description="Helical" evidence="1">
    <location>
        <begin position="95"/>
        <end position="113"/>
    </location>
</feature>
<organism evidence="2 3">
    <name type="scientific">Thermus scotoductus</name>
    <dbReference type="NCBI Taxonomy" id="37636"/>
    <lineage>
        <taxon>Bacteria</taxon>
        <taxon>Thermotogati</taxon>
        <taxon>Deinococcota</taxon>
        <taxon>Deinococci</taxon>
        <taxon>Thermales</taxon>
        <taxon>Thermaceae</taxon>
        <taxon>Thermus</taxon>
    </lineage>
</organism>
<accession>A0A430UGY9</accession>
<feature type="transmembrane region" description="Helical" evidence="1">
    <location>
        <begin position="65"/>
        <end position="83"/>
    </location>
</feature>
<reference evidence="2 3" key="1">
    <citation type="journal article" date="2019" name="Extremophiles">
        <title>Biogeography of thermophiles and predominance of Thermus scotoductus in domestic water heaters.</title>
        <authorList>
            <person name="Wilpiszeski R.L."/>
            <person name="Zhang Z."/>
            <person name="House C.H."/>
        </authorList>
    </citation>
    <scope>NUCLEOTIDE SEQUENCE [LARGE SCALE GENOMIC DNA]</scope>
    <source>
        <strain evidence="2 3">16_S16</strain>
    </source>
</reference>
<protein>
    <submittedName>
        <fullName evidence="2">Uncharacterized protein</fullName>
    </submittedName>
</protein>
<comment type="caution">
    <text evidence="2">The sequence shown here is derived from an EMBL/GenBank/DDBJ whole genome shotgun (WGS) entry which is preliminary data.</text>
</comment>
<dbReference type="EMBL" id="PEMH01000196">
    <property type="protein sequence ID" value="RTI00068.1"/>
    <property type="molecule type" value="Genomic_DNA"/>
</dbReference>
<keyword evidence="1" id="KW-0812">Transmembrane</keyword>
<keyword evidence="1" id="KW-0472">Membrane</keyword>
<name>A0A430UGY9_THESC</name>